<dbReference type="InterPro" id="IPR051453">
    <property type="entry name" value="MBL_Glyoxalase_II"/>
</dbReference>
<evidence type="ECO:0000313" key="7">
    <source>
        <dbReference type="Proteomes" id="UP000198604"/>
    </source>
</evidence>
<dbReference type="CDD" id="cd06262">
    <property type="entry name" value="metallo-hydrolase-like_MBL-fold"/>
    <property type="match status" value="1"/>
</dbReference>
<keyword evidence="2" id="KW-0479">Metal-binding</keyword>
<dbReference type="InterPro" id="IPR001279">
    <property type="entry name" value="Metallo-B-lactamas"/>
</dbReference>
<dbReference type="GO" id="GO:0046872">
    <property type="term" value="F:metal ion binding"/>
    <property type="evidence" value="ECO:0007669"/>
    <property type="project" value="UniProtKB-KW"/>
</dbReference>
<evidence type="ECO:0000256" key="4">
    <source>
        <dbReference type="ARBA" id="ARBA00022833"/>
    </source>
</evidence>
<name>A0A0E4H589_9STRE</name>
<dbReference type="Proteomes" id="UP000198604">
    <property type="component" value="Unassembled WGS sequence"/>
</dbReference>
<reference evidence="7" key="1">
    <citation type="submission" date="2015-03" db="EMBL/GenBank/DDBJ databases">
        <authorList>
            <person name="Urmite Genomes"/>
        </authorList>
    </citation>
    <scope>NUCLEOTIDE SEQUENCE [LARGE SCALE GENOMIC DNA]</scope>
    <source>
        <strain evidence="7">FF10</strain>
    </source>
</reference>
<feature type="domain" description="Metallo-beta-lactamase" evidence="5">
    <location>
        <begin position="12"/>
        <end position="194"/>
    </location>
</feature>
<dbReference type="InterPro" id="IPR036866">
    <property type="entry name" value="RibonucZ/Hydroxyglut_hydro"/>
</dbReference>
<evidence type="ECO:0000256" key="2">
    <source>
        <dbReference type="ARBA" id="ARBA00022723"/>
    </source>
</evidence>
<organism evidence="6 7">
    <name type="scientific">Streptococcus varani</name>
    <dbReference type="NCBI Taxonomy" id="1608583"/>
    <lineage>
        <taxon>Bacteria</taxon>
        <taxon>Bacillati</taxon>
        <taxon>Bacillota</taxon>
        <taxon>Bacilli</taxon>
        <taxon>Lactobacillales</taxon>
        <taxon>Streptococcaceae</taxon>
        <taxon>Streptococcus</taxon>
    </lineage>
</organism>
<dbReference type="GO" id="GO:0016787">
    <property type="term" value="F:hydrolase activity"/>
    <property type="evidence" value="ECO:0007669"/>
    <property type="project" value="UniProtKB-KW"/>
</dbReference>
<protein>
    <submittedName>
        <fullName evidence="6">Zn-dependent hydrolase, including glyoxylases</fullName>
    </submittedName>
</protein>
<dbReference type="SMART" id="SM00849">
    <property type="entry name" value="Lactamase_B"/>
    <property type="match status" value="1"/>
</dbReference>
<keyword evidence="4" id="KW-0862">Zinc</keyword>
<keyword evidence="7" id="KW-1185">Reference proteome</keyword>
<evidence type="ECO:0000256" key="1">
    <source>
        <dbReference type="ARBA" id="ARBA00001947"/>
    </source>
</evidence>
<evidence type="ECO:0000259" key="5">
    <source>
        <dbReference type="SMART" id="SM00849"/>
    </source>
</evidence>
<dbReference type="Pfam" id="PF00753">
    <property type="entry name" value="Lactamase_B"/>
    <property type="match status" value="1"/>
</dbReference>
<evidence type="ECO:0000313" key="6">
    <source>
        <dbReference type="EMBL" id="CQR24891.1"/>
    </source>
</evidence>
<dbReference type="PANTHER" id="PTHR46233:SF3">
    <property type="entry name" value="HYDROXYACYLGLUTATHIONE HYDROLASE GLOC"/>
    <property type="match status" value="1"/>
</dbReference>
<gene>
    <name evidence="6" type="ORF">BN1356_01243</name>
</gene>
<dbReference type="OrthoDB" id="9802248at2"/>
<dbReference type="RefSeq" id="WP_093650481.1">
    <property type="nucleotide sequence ID" value="NZ_CTEN01000002.1"/>
</dbReference>
<keyword evidence="3 6" id="KW-0378">Hydrolase</keyword>
<dbReference type="SUPFAM" id="SSF56281">
    <property type="entry name" value="Metallo-hydrolase/oxidoreductase"/>
    <property type="match status" value="1"/>
</dbReference>
<dbReference type="AlphaFoldDB" id="A0A0E4H589"/>
<proteinExistence type="predicted"/>
<dbReference type="PANTHER" id="PTHR46233">
    <property type="entry name" value="HYDROXYACYLGLUTATHIONE HYDROLASE GLOC"/>
    <property type="match status" value="1"/>
</dbReference>
<comment type="cofactor">
    <cofactor evidence="1">
        <name>Zn(2+)</name>
        <dbReference type="ChEBI" id="CHEBI:29105"/>
    </cofactor>
</comment>
<dbReference type="Gene3D" id="3.60.15.10">
    <property type="entry name" value="Ribonuclease Z/Hydroxyacylglutathione hydrolase-like"/>
    <property type="match status" value="1"/>
</dbReference>
<dbReference type="STRING" id="1608583.BN1356_01243"/>
<dbReference type="EMBL" id="CTEN01000002">
    <property type="protein sequence ID" value="CQR24891.1"/>
    <property type="molecule type" value="Genomic_DNA"/>
</dbReference>
<evidence type="ECO:0000256" key="3">
    <source>
        <dbReference type="ARBA" id="ARBA00022801"/>
    </source>
</evidence>
<sequence>MKLHRTNNTIAGENTYYLENDSHLIVVDPGSDWTVIERTIKQINKPIAAILLTHTHYDHIMSLEKVRNTFDHPPVYVSEKEATWLYSPLDNLSGQPRHDDLADVICQAAEEVFHYEEDYDLSGFHFTVVETPGHSWGGVSFIFLQDELVITGDALFRETIGRTDLPTGNFDQLIAGIKKNILSLPGHYKVYPGHGPDSTITHEKVFNQFFNGNN</sequence>
<accession>A0A0E4H589</accession>